<evidence type="ECO:0000313" key="2">
    <source>
        <dbReference type="EMBL" id="KAB5531952.1"/>
    </source>
</evidence>
<evidence type="ECO:0000256" key="1">
    <source>
        <dbReference type="SAM" id="MobiDB-lite"/>
    </source>
</evidence>
<feature type="compositionally biased region" description="Basic and acidic residues" evidence="1">
    <location>
        <begin position="83"/>
        <end position="97"/>
    </location>
</feature>
<dbReference type="GO" id="GO:0009507">
    <property type="term" value="C:chloroplast"/>
    <property type="evidence" value="ECO:0007669"/>
    <property type="project" value="TreeGrafter"/>
</dbReference>
<dbReference type="Proteomes" id="UP000326939">
    <property type="component" value="Chromosome 12"/>
</dbReference>
<dbReference type="PANTHER" id="PTHR36764:SF1">
    <property type="entry name" value="TRNA (ILE)-LYSIDINE SYNTHASE"/>
    <property type="match status" value="1"/>
</dbReference>
<dbReference type="PANTHER" id="PTHR36764">
    <property type="entry name" value="TRNA (ILE)-LYSIDINE SYNTHASE"/>
    <property type="match status" value="1"/>
</dbReference>
<organism evidence="2 3">
    <name type="scientific">Salix brachista</name>
    <dbReference type="NCBI Taxonomy" id="2182728"/>
    <lineage>
        <taxon>Eukaryota</taxon>
        <taxon>Viridiplantae</taxon>
        <taxon>Streptophyta</taxon>
        <taxon>Embryophyta</taxon>
        <taxon>Tracheophyta</taxon>
        <taxon>Spermatophyta</taxon>
        <taxon>Magnoliopsida</taxon>
        <taxon>eudicotyledons</taxon>
        <taxon>Gunneridae</taxon>
        <taxon>Pentapetalae</taxon>
        <taxon>rosids</taxon>
        <taxon>fabids</taxon>
        <taxon>Malpighiales</taxon>
        <taxon>Salicaceae</taxon>
        <taxon>Saliceae</taxon>
        <taxon>Salix</taxon>
    </lineage>
</organism>
<evidence type="ECO:0000313" key="3">
    <source>
        <dbReference type="Proteomes" id="UP000326939"/>
    </source>
</evidence>
<dbReference type="AlphaFoldDB" id="A0A5N5KNH9"/>
<feature type="compositionally biased region" description="Low complexity" evidence="1">
    <location>
        <begin position="264"/>
        <end position="275"/>
    </location>
</feature>
<name>A0A5N5KNH9_9ROSI</name>
<reference evidence="3" key="1">
    <citation type="journal article" date="2019" name="Gigascience">
        <title>De novo genome assembly of the endangered Acer yangbiense, a plant species with extremely small populations endemic to Yunnan Province, China.</title>
        <authorList>
            <person name="Yang J."/>
            <person name="Wariss H.M."/>
            <person name="Tao L."/>
            <person name="Zhang R."/>
            <person name="Yun Q."/>
            <person name="Hollingsworth P."/>
            <person name="Dao Z."/>
            <person name="Luo G."/>
            <person name="Guo H."/>
            <person name="Ma Y."/>
            <person name="Sun W."/>
        </authorList>
    </citation>
    <scope>NUCLEOTIDE SEQUENCE [LARGE SCALE GENOMIC DNA]</scope>
    <source>
        <strain evidence="3">cv. br00</strain>
    </source>
</reference>
<proteinExistence type="predicted"/>
<protein>
    <submittedName>
        <fullName evidence="2">Uncharacterized protein</fullName>
    </submittedName>
</protein>
<feature type="compositionally biased region" description="Polar residues" evidence="1">
    <location>
        <begin position="145"/>
        <end position="156"/>
    </location>
</feature>
<feature type="region of interest" description="Disordered" evidence="1">
    <location>
        <begin position="221"/>
        <end position="278"/>
    </location>
</feature>
<accession>A0A5N5KNH9</accession>
<sequence>MVAISLYRGNLHNVADVPRRWLMPTPKISHRDFKTLFHRRSKALSRLRSTTTTSNPNSNHNEKTPIEPKLEDVEEETVTNSNVKEEAEQSEDCKGGEDGGASSSREDEKDDGGLDGADFSMKPADDVVNGEPHPNNLQKPDDLANNPNMETMSNANELGVEKEKRKREIEDKLQVLNAKKHNLVKALKQILNVEEELQRRNSTQGMPVRPSVQLQVDVSNDSGSFTRHLTPRMGSDANPGGDIEGGEAEDISNHNTHSRHIHRMSSTSPSPSSESPLRRPPYIQHNVVTFHTPLDLVWETLVVHHDLLQWGSMDILQTYLHCLFQAQIMLHPLLPLQHLVVLQLLKMPGIQVHGIRSFTRNMIVHKLYLTLGILALVRWPSFVVPFLSCSKARA</sequence>
<feature type="region of interest" description="Disordered" evidence="1">
    <location>
        <begin position="44"/>
        <end position="163"/>
    </location>
</feature>
<comment type="caution">
    <text evidence="2">The sequence shown here is derived from an EMBL/GenBank/DDBJ whole genome shotgun (WGS) entry which is preliminary data.</text>
</comment>
<feature type="compositionally biased region" description="Basic and acidic residues" evidence="1">
    <location>
        <begin position="60"/>
        <end position="71"/>
    </location>
</feature>
<dbReference type="EMBL" id="VDCV01000012">
    <property type="protein sequence ID" value="KAB5531952.1"/>
    <property type="molecule type" value="Genomic_DNA"/>
</dbReference>
<gene>
    <name evidence="2" type="ORF">DKX38_018622</name>
</gene>
<keyword evidence="3" id="KW-1185">Reference proteome</keyword>